<dbReference type="EMBL" id="JAVHJM010000001">
    <property type="protein sequence ID" value="KAK6521329.1"/>
    <property type="molecule type" value="Genomic_DNA"/>
</dbReference>
<gene>
    <name evidence="2" type="ORF">TWF506_001553</name>
</gene>
<protein>
    <submittedName>
        <fullName evidence="2">Uncharacterized protein</fullName>
    </submittedName>
</protein>
<proteinExistence type="predicted"/>
<dbReference type="AlphaFoldDB" id="A0AAN8NTB8"/>
<evidence type="ECO:0000313" key="3">
    <source>
        <dbReference type="Proteomes" id="UP001307849"/>
    </source>
</evidence>
<organism evidence="2 3">
    <name type="scientific">Arthrobotrys conoides</name>
    <dbReference type="NCBI Taxonomy" id="74498"/>
    <lineage>
        <taxon>Eukaryota</taxon>
        <taxon>Fungi</taxon>
        <taxon>Dikarya</taxon>
        <taxon>Ascomycota</taxon>
        <taxon>Pezizomycotina</taxon>
        <taxon>Orbiliomycetes</taxon>
        <taxon>Orbiliales</taxon>
        <taxon>Orbiliaceae</taxon>
        <taxon>Arthrobotrys</taxon>
    </lineage>
</organism>
<accession>A0AAN8NTB8</accession>
<reference evidence="2 3" key="1">
    <citation type="submission" date="2019-10" db="EMBL/GenBank/DDBJ databases">
        <authorList>
            <person name="Palmer J.M."/>
        </authorList>
    </citation>
    <scope>NUCLEOTIDE SEQUENCE [LARGE SCALE GENOMIC DNA]</scope>
    <source>
        <strain evidence="2 3">TWF506</strain>
    </source>
</reference>
<feature type="region of interest" description="Disordered" evidence="1">
    <location>
        <begin position="29"/>
        <end position="89"/>
    </location>
</feature>
<sequence>MAPSKVSPHIEDNSFKYIDLVSTNGSLSPLFAGSDTQDIPQAQAGAQPASLGPNLSTRSGPEPGQANDPNNVPDLRLRQPSGPTAPETAPACVHLLSHIGGWVTLTNGPITTSQWRQLLAELPK</sequence>
<keyword evidence="3" id="KW-1185">Reference proteome</keyword>
<dbReference type="Proteomes" id="UP001307849">
    <property type="component" value="Unassembled WGS sequence"/>
</dbReference>
<name>A0AAN8NTB8_9PEZI</name>
<evidence type="ECO:0000256" key="1">
    <source>
        <dbReference type="SAM" id="MobiDB-lite"/>
    </source>
</evidence>
<evidence type="ECO:0000313" key="2">
    <source>
        <dbReference type="EMBL" id="KAK6521329.1"/>
    </source>
</evidence>
<comment type="caution">
    <text evidence="2">The sequence shown here is derived from an EMBL/GenBank/DDBJ whole genome shotgun (WGS) entry which is preliminary data.</text>
</comment>